<dbReference type="InterPro" id="IPR001757">
    <property type="entry name" value="P_typ_ATPase"/>
</dbReference>
<evidence type="ECO:0000256" key="5">
    <source>
        <dbReference type="ARBA" id="ARBA00022692"/>
    </source>
</evidence>
<dbReference type="Gene3D" id="6.10.140.890">
    <property type="match status" value="1"/>
</dbReference>
<sequence>MSISVHNNSRHSLKLKDFYVLDSERNVGYYGALEYPIAAGGKKNLQLLTHLRTMYNQQSEHSKTSHTALMKDDNFIYTSASCLSRIQERIPIDEVFEQLKCTREGLTSDEGENRLKIFGPNKLEEKKESKLLKFLGFMWNPLSWVMEAAALMAIVLANGDGRPPDWQDFVGIVLRDGRWSEQDASILVPGDIISIKLGDIIPADARLLEGDPLKVDQSALTGESLPVTKNPSDEVFSGSTCKQGEIEAVVIATGVHTFFGKAAHLVDSTNQVGHFQKVLTAIGNFCICSIFVGIIIELIVMYPIQHRKYRDGIDNLLVLLIGGIPIAMPTVLSVTMAIGSHRLSQQGAITKRMTAIEEMAGMDVLCSDKTGTLTLNKLTVDKSLIEVFVKGLDKEQVILLAARASRTENQDAIDAAIVGMLADPKEARAGVREVHFLPFNPVDKRTALTYIDSNGNWHRASKGAPEQEVPEKTKESPGGPWQLVGLLPLFDPPRHDSAETIKRALNLGVNVKMITGDQLAIAKETGRRLGMGTNMYPSSSLLGQDKDESIAGLPVDELIEKADEHKYEIVKRLQERKHICGMTGDGVNDAPALKKADIGIAVADATDAARGASDIVLTEPGLSVIISAVLTSRAIFQRMKNYTIYAVSITIRIVFGFMLIALIWKFDFAPFMVLIIAILNDGTIMTISKDRVKPSPVPDSWKLNEIFATGVVLGGYLALATVLFFWVMKDTDFFSERFGVRSLRHNPREIMAALYLQVSIVSQALIFVTRSRSWSYAERPGMFLLGAFMIAQLVATLIAVYANWSFAKIEGCGWGWAGVIWLYSIVTYIPLDILKFCIRYVLSGKAWDNLLENKTAFTTKSNYGKEEREAQWAPHRGLCTAFSHRKPPTFLLKKQLQELSEIAEQAKRRAEVARY</sequence>
<feature type="region of interest" description="Disordered" evidence="14">
    <location>
        <begin position="459"/>
        <end position="478"/>
    </location>
</feature>
<keyword evidence="5 15" id="KW-0812">Transmembrane</keyword>
<feature type="transmembrane region" description="Helical" evidence="15">
    <location>
        <begin position="316"/>
        <end position="338"/>
    </location>
</feature>
<evidence type="ECO:0000256" key="7">
    <source>
        <dbReference type="ARBA" id="ARBA00022781"/>
    </source>
</evidence>
<evidence type="ECO:0000256" key="15">
    <source>
        <dbReference type="SAM" id="Phobius"/>
    </source>
</evidence>
<feature type="transmembrane region" description="Helical" evidence="15">
    <location>
        <begin position="750"/>
        <end position="769"/>
    </location>
</feature>
<feature type="transmembrane region" description="Helical" evidence="15">
    <location>
        <begin position="707"/>
        <end position="728"/>
    </location>
</feature>
<feature type="domain" description="Cation-transporting P-type ATPase N-terminal" evidence="16">
    <location>
        <begin position="86"/>
        <end position="158"/>
    </location>
</feature>
<dbReference type="CDD" id="cd02076">
    <property type="entry name" value="P-type_ATPase_H"/>
    <property type="match status" value="1"/>
</dbReference>
<keyword evidence="7" id="KW-0375">Hydrogen ion transport</keyword>
<keyword evidence="11" id="KW-0406">Ion transport</keyword>
<feature type="transmembrane region" description="Helical" evidence="15">
    <location>
        <begin position="278"/>
        <end position="304"/>
    </location>
</feature>
<keyword evidence="4" id="KW-1003">Cell membrane</keyword>
<evidence type="ECO:0000256" key="2">
    <source>
        <dbReference type="ARBA" id="ARBA00008804"/>
    </source>
</evidence>
<dbReference type="Pfam" id="PF00702">
    <property type="entry name" value="Hydrolase"/>
    <property type="match status" value="1"/>
</dbReference>
<dbReference type="Proteomes" id="UP001318860">
    <property type="component" value="Unassembled WGS sequence"/>
</dbReference>
<evidence type="ECO:0000256" key="14">
    <source>
        <dbReference type="SAM" id="MobiDB-lite"/>
    </source>
</evidence>
<dbReference type="InterPro" id="IPR023299">
    <property type="entry name" value="ATPase_P-typ_cyto_dom_N"/>
</dbReference>
<comment type="catalytic activity">
    <reaction evidence="13">
        <text>ATP + H2O + H(+)(in) = ADP + phosphate + 2 H(+)(out)</text>
        <dbReference type="Rhea" id="RHEA:20852"/>
        <dbReference type="ChEBI" id="CHEBI:15377"/>
        <dbReference type="ChEBI" id="CHEBI:15378"/>
        <dbReference type="ChEBI" id="CHEBI:30616"/>
        <dbReference type="ChEBI" id="CHEBI:43474"/>
        <dbReference type="ChEBI" id="CHEBI:456216"/>
        <dbReference type="EC" id="7.1.2.1"/>
    </reaction>
</comment>
<keyword evidence="9" id="KW-0460">Magnesium</keyword>
<feature type="transmembrane region" description="Helical" evidence="15">
    <location>
        <begin position="814"/>
        <end position="831"/>
    </location>
</feature>
<evidence type="ECO:0000259" key="16">
    <source>
        <dbReference type="SMART" id="SM00831"/>
    </source>
</evidence>
<keyword evidence="12 15" id="KW-0472">Membrane</keyword>
<dbReference type="PANTHER" id="PTHR42861">
    <property type="entry name" value="CALCIUM-TRANSPORTING ATPASE"/>
    <property type="match status" value="1"/>
</dbReference>
<comment type="similarity">
    <text evidence="2">Belongs to the cation transport ATPase (P-type) (TC 3.A.3) family. Type IIIA subfamily.</text>
</comment>
<dbReference type="SUPFAM" id="SSF81653">
    <property type="entry name" value="Calcium ATPase, transduction domain A"/>
    <property type="match status" value="1"/>
</dbReference>
<dbReference type="Gene3D" id="3.40.50.1000">
    <property type="entry name" value="HAD superfamily/HAD-like"/>
    <property type="match status" value="2"/>
</dbReference>
<dbReference type="Gene3D" id="1.20.1110.10">
    <property type="entry name" value="Calcium-transporting ATPase, transmembrane domain"/>
    <property type="match status" value="3"/>
</dbReference>
<evidence type="ECO:0000256" key="9">
    <source>
        <dbReference type="ARBA" id="ARBA00022842"/>
    </source>
</evidence>
<evidence type="ECO:0000256" key="10">
    <source>
        <dbReference type="ARBA" id="ARBA00022989"/>
    </source>
</evidence>
<keyword evidence="8" id="KW-0067">ATP-binding</keyword>
<dbReference type="PRINTS" id="PR00120">
    <property type="entry name" value="HATPASE"/>
</dbReference>
<dbReference type="InterPro" id="IPR006534">
    <property type="entry name" value="P-type_ATPase_IIIA"/>
</dbReference>
<evidence type="ECO:0000256" key="13">
    <source>
        <dbReference type="ARBA" id="ARBA00048122"/>
    </source>
</evidence>
<reference evidence="17 18" key="1">
    <citation type="journal article" date="2021" name="Comput. Struct. Biotechnol. J.">
        <title>De novo genome assembly of the potent medicinal plant Rehmannia glutinosa using nanopore technology.</title>
        <authorList>
            <person name="Ma L."/>
            <person name="Dong C."/>
            <person name="Song C."/>
            <person name="Wang X."/>
            <person name="Zheng X."/>
            <person name="Niu Y."/>
            <person name="Chen S."/>
            <person name="Feng W."/>
        </authorList>
    </citation>
    <scope>NUCLEOTIDE SEQUENCE [LARGE SCALE GENOMIC DNA]</scope>
    <source>
        <strain evidence="17">DH-2019</strain>
    </source>
</reference>
<comment type="subcellular location">
    <subcellularLocation>
        <location evidence="1">Cell membrane</location>
        <topology evidence="1">Multi-pass membrane protein</topology>
    </subcellularLocation>
</comment>
<evidence type="ECO:0000313" key="18">
    <source>
        <dbReference type="Proteomes" id="UP001318860"/>
    </source>
</evidence>
<evidence type="ECO:0000256" key="12">
    <source>
        <dbReference type="ARBA" id="ARBA00023136"/>
    </source>
</evidence>
<dbReference type="InterPro" id="IPR023298">
    <property type="entry name" value="ATPase_P-typ_TM_dom_sf"/>
</dbReference>
<keyword evidence="10 15" id="KW-1133">Transmembrane helix</keyword>
<evidence type="ECO:0000256" key="11">
    <source>
        <dbReference type="ARBA" id="ARBA00023065"/>
    </source>
</evidence>
<evidence type="ECO:0000256" key="6">
    <source>
        <dbReference type="ARBA" id="ARBA00022741"/>
    </source>
</evidence>
<dbReference type="InterPro" id="IPR018303">
    <property type="entry name" value="ATPase_P-typ_P_site"/>
</dbReference>
<keyword evidence="11" id="KW-0813">Transport</keyword>
<dbReference type="SUPFAM" id="SSF81665">
    <property type="entry name" value="Calcium ATPase, transmembrane domain M"/>
    <property type="match status" value="1"/>
</dbReference>
<dbReference type="InterPro" id="IPR008250">
    <property type="entry name" value="ATPase_P-typ_transduc_dom_A_sf"/>
</dbReference>
<dbReference type="EMBL" id="JABTTQ020000004">
    <property type="protein sequence ID" value="KAK6158676.1"/>
    <property type="molecule type" value="Genomic_DNA"/>
</dbReference>
<dbReference type="InterPro" id="IPR004014">
    <property type="entry name" value="ATPase_P-typ_cation-transptr_N"/>
</dbReference>
<dbReference type="NCBIfam" id="TIGR01494">
    <property type="entry name" value="ATPase_P-type"/>
    <property type="match status" value="2"/>
</dbReference>
<dbReference type="SUPFAM" id="SSF56784">
    <property type="entry name" value="HAD-like"/>
    <property type="match status" value="1"/>
</dbReference>
<evidence type="ECO:0000256" key="1">
    <source>
        <dbReference type="ARBA" id="ARBA00004651"/>
    </source>
</evidence>
<proteinExistence type="inferred from homology"/>
<dbReference type="InterPro" id="IPR023214">
    <property type="entry name" value="HAD_sf"/>
</dbReference>
<gene>
    <name evidence="17" type="ORF">DH2020_005990</name>
</gene>
<evidence type="ECO:0000256" key="3">
    <source>
        <dbReference type="ARBA" id="ARBA00012476"/>
    </source>
</evidence>
<dbReference type="PRINTS" id="PR00119">
    <property type="entry name" value="CATATPASE"/>
</dbReference>
<comment type="caution">
    <text evidence="17">The sequence shown here is derived from an EMBL/GenBank/DDBJ whole genome shotgun (WGS) entry which is preliminary data.</text>
</comment>
<evidence type="ECO:0000256" key="4">
    <source>
        <dbReference type="ARBA" id="ARBA00022475"/>
    </source>
</evidence>
<protein>
    <recommendedName>
        <fullName evidence="3">P-type H(+)-exporting transporter</fullName>
        <ecNumber evidence="3">7.1.2.1</ecNumber>
    </recommendedName>
</protein>
<dbReference type="Gene3D" id="2.70.150.10">
    <property type="entry name" value="Calcium-transporting ATPase, cytoplasmic transduction domain A"/>
    <property type="match status" value="1"/>
</dbReference>
<dbReference type="PROSITE" id="PS00154">
    <property type="entry name" value="ATPASE_E1_E2"/>
    <property type="match status" value="1"/>
</dbReference>
<feature type="transmembrane region" description="Helical" evidence="15">
    <location>
        <begin position="781"/>
        <end position="802"/>
    </location>
</feature>
<dbReference type="InterPro" id="IPR059000">
    <property type="entry name" value="ATPase_P-type_domA"/>
</dbReference>
<organism evidence="17 18">
    <name type="scientific">Rehmannia glutinosa</name>
    <name type="common">Chinese foxglove</name>
    <dbReference type="NCBI Taxonomy" id="99300"/>
    <lineage>
        <taxon>Eukaryota</taxon>
        <taxon>Viridiplantae</taxon>
        <taxon>Streptophyta</taxon>
        <taxon>Embryophyta</taxon>
        <taxon>Tracheophyta</taxon>
        <taxon>Spermatophyta</taxon>
        <taxon>Magnoliopsida</taxon>
        <taxon>eudicotyledons</taxon>
        <taxon>Gunneridae</taxon>
        <taxon>Pentapetalae</taxon>
        <taxon>asterids</taxon>
        <taxon>lamiids</taxon>
        <taxon>Lamiales</taxon>
        <taxon>Orobanchaceae</taxon>
        <taxon>Rehmannieae</taxon>
        <taxon>Rehmannia</taxon>
    </lineage>
</organism>
<dbReference type="Gene3D" id="3.40.1110.10">
    <property type="entry name" value="Calcium-transporting ATPase, cytoplasmic domain N"/>
    <property type="match status" value="2"/>
</dbReference>
<dbReference type="InterPro" id="IPR036412">
    <property type="entry name" value="HAD-like_sf"/>
</dbReference>
<dbReference type="SMART" id="SM00831">
    <property type="entry name" value="Cation_ATPase_N"/>
    <property type="match status" value="1"/>
</dbReference>
<keyword evidence="6" id="KW-0547">Nucleotide-binding</keyword>
<dbReference type="Pfam" id="PF00122">
    <property type="entry name" value="E1-E2_ATPase"/>
    <property type="match status" value="1"/>
</dbReference>
<dbReference type="EC" id="7.1.2.1" evidence="3"/>
<name>A0ABR0XHP6_REHGL</name>
<accession>A0ABR0XHP6</accession>
<evidence type="ECO:0000256" key="8">
    <source>
        <dbReference type="ARBA" id="ARBA00022840"/>
    </source>
</evidence>
<dbReference type="Pfam" id="PF00690">
    <property type="entry name" value="Cation_ATPase_N"/>
    <property type="match status" value="1"/>
</dbReference>
<keyword evidence="18" id="KW-1185">Reference proteome</keyword>
<feature type="transmembrane region" description="Helical" evidence="15">
    <location>
        <begin position="642"/>
        <end position="662"/>
    </location>
</feature>
<evidence type="ECO:0000313" key="17">
    <source>
        <dbReference type="EMBL" id="KAK6158676.1"/>
    </source>
</evidence>